<dbReference type="EMBL" id="OV725077">
    <property type="protein sequence ID" value="CAH1388915.1"/>
    <property type="molecule type" value="Genomic_DNA"/>
</dbReference>
<reference evidence="1" key="1">
    <citation type="submission" date="2022-01" db="EMBL/GenBank/DDBJ databases">
        <authorList>
            <person name="King R."/>
        </authorList>
    </citation>
    <scope>NUCLEOTIDE SEQUENCE</scope>
</reference>
<evidence type="ECO:0000313" key="1">
    <source>
        <dbReference type="EMBL" id="CAH1388915.1"/>
    </source>
</evidence>
<sequence>MRVESNTLRAIDKTVTDKNRAEGTYSEWSWLGEDNVLSKKPGAGARFGGGYEIQLIWRDYWKRNITSPDTSGQRINRQQLFYRQTTSLSQYDKKTDSDLVPEGRSVDSDS</sequence>
<evidence type="ECO:0000313" key="2">
    <source>
        <dbReference type="Proteomes" id="UP001152798"/>
    </source>
</evidence>
<name>A0A9P0E2N4_NEZVI</name>
<proteinExistence type="predicted"/>
<dbReference type="AlphaFoldDB" id="A0A9P0E2N4"/>
<keyword evidence="2" id="KW-1185">Reference proteome</keyword>
<gene>
    <name evidence="1" type="ORF">NEZAVI_LOCUS420</name>
</gene>
<organism evidence="1 2">
    <name type="scientific">Nezara viridula</name>
    <name type="common">Southern green stink bug</name>
    <name type="synonym">Cimex viridulus</name>
    <dbReference type="NCBI Taxonomy" id="85310"/>
    <lineage>
        <taxon>Eukaryota</taxon>
        <taxon>Metazoa</taxon>
        <taxon>Ecdysozoa</taxon>
        <taxon>Arthropoda</taxon>
        <taxon>Hexapoda</taxon>
        <taxon>Insecta</taxon>
        <taxon>Pterygota</taxon>
        <taxon>Neoptera</taxon>
        <taxon>Paraneoptera</taxon>
        <taxon>Hemiptera</taxon>
        <taxon>Heteroptera</taxon>
        <taxon>Panheteroptera</taxon>
        <taxon>Pentatomomorpha</taxon>
        <taxon>Pentatomoidea</taxon>
        <taxon>Pentatomidae</taxon>
        <taxon>Pentatominae</taxon>
        <taxon>Nezara</taxon>
    </lineage>
</organism>
<dbReference type="Proteomes" id="UP001152798">
    <property type="component" value="Chromosome 1"/>
</dbReference>
<dbReference type="OrthoDB" id="10567137at2759"/>
<protein>
    <submittedName>
        <fullName evidence="1">Uncharacterized protein</fullName>
    </submittedName>
</protein>
<accession>A0A9P0E2N4</accession>